<evidence type="ECO:0000256" key="2">
    <source>
        <dbReference type="SAM" id="MobiDB-lite"/>
    </source>
</evidence>
<dbReference type="InterPro" id="IPR011495">
    <property type="entry name" value="Sig_transdc_His_kin_sub2_dim/P"/>
</dbReference>
<dbReference type="SUPFAM" id="SSF55785">
    <property type="entry name" value="PYP-like sensor domain (PAS domain)"/>
    <property type="match status" value="3"/>
</dbReference>
<dbReference type="PROSITE" id="PS50112">
    <property type="entry name" value="PAS"/>
    <property type="match status" value="2"/>
</dbReference>
<reference evidence="7" key="1">
    <citation type="submission" date="2023-07" db="EMBL/GenBank/DDBJ databases">
        <title>Whole-genome sequencing of a new Methanosarcina sp. Z-7115.</title>
        <authorList>
            <person name="Zhilina T.N."/>
            <person name="Merkel A.Y."/>
        </authorList>
    </citation>
    <scope>NUCLEOTIDE SEQUENCE [LARGE SCALE GENOMIC DNA]</scope>
    <source>
        <strain evidence="7">Z-7115</strain>
    </source>
</reference>
<sequence length="857" mass="97564">MREKPRDSGIEKKRDEEAPGQREECLKLRLQNGFSSSRRIENLELADIIDIQAIQPLMNDFYKLTHIPIGLNDLNGNVLVGVGWQDICTKFHRVHPETCKHCVESNIKLSLGVTPGEFKMYKCKNNMWDIVTPILVGDQHVGYVFGGQFFFEDEPVDYEFFRTQARQYGFNEEEYMAALEKVPRLSREAVDTGMGFFMTFANMLSQISYSNIKLAHSLEERNVLVDALQENKKDFDRAQAVGNIGSWHLDVCKNELKWSDENHRIFGIPKGTPLTYETFLSTVYADDREYVDKKWKAGLKGEPYDLEHRVVVDGKIKWVREKAYLEFDKAGSVVGGFGITQDITELKKAEEALKKAHESLEEKVKARTSELEEAYKALMESEKSLAEAQRMAHLGNWDWNIVTNGLHWSDESCRIFGPSLQKLGSTYDSFLNYVHPEDRDCVDKAVKEALDGKPYEIDYRIISADGVERIIHAHGEVIFDEENIPVRMRGTVQDITERKKAEEKIQSLANIVESSDDAIITESLDYIITSWNKGAEQIYGYSAEEILGKPIYTLAPPHLEEETKKLVERVKQGKKIQQYETLRLRKDGRIINVSITLSPVFDIYGKLTAVSLIYRDITKRKEAEAALEKIQEAHIKEIHHRIKNNLQVISSLLDLQAEKFSTLEVCHTSEVVEAFTESQNRVASMALIHEELYKGDELKTLDFAAYLQNLTANLFESYNLRNNDIVLKLDLEGIHLGMDTAIPLGIIVNELVSNSLKHAFPAGRAGEISIKLCKNESFAVNYDIPGPCPSCMEKKGFHYVLTVEDNGKGIPEEIEFPNADSLGLQLVNILVEQIDGCIELKRNHGTKFTIWFSNVET</sequence>
<dbReference type="SMART" id="SM00086">
    <property type="entry name" value="PAC"/>
    <property type="match status" value="3"/>
</dbReference>
<dbReference type="CDD" id="cd00130">
    <property type="entry name" value="PAS"/>
    <property type="match status" value="2"/>
</dbReference>
<evidence type="ECO:0000313" key="7">
    <source>
        <dbReference type="Proteomes" id="UP001246244"/>
    </source>
</evidence>
<organism evidence="6 7">
    <name type="scientific">Methanosarcina baikalica</name>
    <dbReference type="NCBI Taxonomy" id="3073890"/>
    <lineage>
        <taxon>Archaea</taxon>
        <taxon>Methanobacteriati</taxon>
        <taxon>Methanobacteriota</taxon>
        <taxon>Stenosarchaea group</taxon>
        <taxon>Methanomicrobia</taxon>
        <taxon>Methanosarcinales</taxon>
        <taxon>Methanosarcinaceae</taxon>
        <taxon>Methanosarcina</taxon>
    </lineage>
</organism>
<feature type="coiled-coil region" evidence="1">
    <location>
        <begin position="343"/>
        <end position="391"/>
    </location>
</feature>
<dbReference type="Gene3D" id="3.30.565.10">
    <property type="entry name" value="Histidine kinase-like ATPase, C-terminal domain"/>
    <property type="match status" value="1"/>
</dbReference>
<feature type="domain" description="PAC" evidence="5">
    <location>
        <begin position="455"/>
        <end position="507"/>
    </location>
</feature>
<evidence type="ECO:0000259" key="3">
    <source>
        <dbReference type="PROSITE" id="PS50109"/>
    </source>
</evidence>
<dbReference type="EMBL" id="JAVKPK010000016">
    <property type="protein sequence ID" value="MDR7665262.1"/>
    <property type="molecule type" value="Genomic_DNA"/>
</dbReference>
<dbReference type="Pfam" id="PF13426">
    <property type="entry name" value="PAS_9"/>
    <property type="match status" value="1"/>
</dbReference>
<feature type="domain" description="PAC" evidence="5">
    <location>
        <begin position="577"/>
        <end position="629"/>
    </location>
</feature>
<dbReference type="InterPro" id="IPR035965">
    <property type="entry name" value="PAS-like_dom_sf"/>
</dbReference>
<dbReference type="PANTHER" id="PTHR43065">
    <property type="entry name" value="SENSOR HISTIDINE KINASE"/>
    <property type="match status" value="1"/>
</dbReference>
<dbReference type="Pfam" id="PF07568">
    <property type="entry name" value="HisKA_2"/>
    <property type="match status" value="1"/>
</dbReference>
<dbReference type="RefSeq" id="WP_310575289.1">
    <property type="nucleotide sequence ID" value="NZ_JAVKPK010000016.1"/>
</dbReference>
<dbReference type="PANTHER" id="PTHR43065:SF23">
    <property type="entry name" value="SENSOR HISTIDINE KINASE PDTAS"/>
    <property type="match status" value="1"/>
</dbReference>
<protein>
    <submittedName>
        <fullName evidence="6">PAS domain S-box protein</fullName>
    </submittedName>
</protein>
<evidence type="ECO:0000259" key="5">
    <source>
        <dbReference type="PROSITE" id="PS50113"/>
    </source>
</evidence>
<feature type="region of interest" description="Disordered" evidence="2">
    <location>
        <begin position="1"/>
        <end position="21"/>
    </location>
</feature>
<dbReference type="SMART" id="SM00091">
    <property type="entry name" value="PAS"/>
    <property type="match status" value="2"/>
</dbReference>
<feature type="domain" description="PAS" evidence="4">
    <location>
        <begin position="504"/>
        <end position="574"/>
    </location>
</feature>
<feature type="domain" description="PAC" evidence="5">
    <location>
        <begin position="302"/>
        <end position="355"/>
    </location>
</feature>
<dbReference type="InterPro" id="IPR003594">
    <property type="entry name" value="HATPase_dom"/>
</dbReference>
<evidence type="ECO:0000256" key="1">
    <source>
        <dbReference type="SAM" id="Coils"/>
    </source>
</evidence>
<dbReference type="Gene3D" id="2.10.70.100">
    <property type="match status" value="2"/>
</dbReference>
<keyword evidence="7" id="KW-1185">Reference proteome</keyword>
<dbReference type="Proteomes" id="UP001246244">
    <property type="component" value="Unassembled WGS sequence"/>
</dbReference>
<dbReference type="Gene3D" id="3.30.450.20">
    <property type="entry name" value="PAS domain"/>
    <property type="match status" value="3"/>
</dbReference>
<dbReference type="SMART" id="SM00387">
    <property type="entry name" value="HATPase_c"/>
    <property type="match status" value="1"/>
</dbReference>
<dbReference type="PROSITE" id="PS50113">
    <property type="entry name" value="PAC"/>
    <property type="match status" value="3"/>
</dbReference>
<feature type="domain" description="Histidine kinase" evidence="3">
    <location>
        <begin position="637"/>
        <end position="856"/>
    </location>
</feature>
<proteinExistence type="predicted"/>
<comment type="caution">
    <text evidence="6">The sequence shown here is derived from an EMBL/GenBank/DDBJ whole genome shotgun (WGS) entry which is preliminary data.</text>
</comment>
<dbReference type="NCBIfam" id="TIGR00229">
    <property type="entry name" value="sensory_box"/>
    <property type="match status" value="3"/>
</dbReference>
<keyword evidence="1" id="KW-0175">Coiled coil</keyword>
<dbReference type="InterPro" id="IPR036890">
    <property type="entry name" value="HATPase_C_sf"/>
</dbReference>
<dbReference type="PROSITE" id="PS50109">
    <property type="entry name" value="HIS_KIN"/>
    <property type="match status" value="1"/>
</dbReference>
<dbReference type="Pfam" id="PF10114">
    <property type="entry name" value="PocR"/>
    <property type="match status" value="1"/>
</dbReference>
<gene>
    <name evidence="6" type="ORF">RG963_05585</name>
</gene>
<accession>A0ABU2D0A9</accession>
<dbReference type="InterPro" id="IPR000700">
    <property type="entry name" value="PAS-assoc_C"/>
</dbReference>
<evidence type="ECO:0000259" key="4">
    <source>
        <dbReference type="PROSITE" id="PS50112"/>
    </source>
</evidence>
<dbReference type="Pfam" id="PF08447">
    <property type="entry name" value="PAS_3"/>
    <property type="match status" value="2"/>
</dbReference>
<dbReference type="InterPro" id="IPR018771">
    <property type="entry name" value="PocR_dom"/>
</dbReference>
<dbReference type="InterPro" id="IPR000014">
    <property type="entry name" value="PAS"/>
</dbReference>
<dbReference type="SUPFAM" id="SSF55874">
    <property type="entry name" value="ATPase domain of HSP90 chaperone/DNA topoisomerase II/histidine kinase"/>
    <property type="match status" value="1"/>
</dbReference>
<feature type="domain" description="PAS" evidence="4">
    <location>
        <begin position="406"/>
        <end position="453"/>
    </location>
</feature>
<dbReference type="InterPro" id="IPR005467">
    <property type="entry name" value="His_kinase_dom"/>
</dbReference>
<dbReference type="Pfam" id="PF02518">
    <property type="entry name" value="HATPase_c"/>
    <property type="match status" value="1"/>
</dbReference>
<dbReference type="InterPro" id="IPR013655">
    <property type="entry name" value="PAS_fold_3"/>
</dbReference>
<dbReference type="InterPro" id="IPR001610">
    <property type="entry name" value="PAC"/>
</dbReference>
<name>A0ABU2D0A9_9EURY</name>
<evidence type="ECO:0000313" key="6">
    <source>
        <dbReference type="EMBL" id="MDR7665262.1"/>
    </source>
</evidence>